<protein>
    <submittedName>
        <fullName evidence="2">GAP family protein</fullName>
    </submittedName>
</protein>
<sequence length="232" mass="24916">MQLDVLLPVTALALLDTLSPATIGVTLVLLLSGRARIAFPLLAYLATVAVCYLALGIALMSGLDLVVTRLGPVADHRAVLWLQAVLGIALLTHSCVKPTQRRDAPARWESRELHIPIMVSLGLGTFLLEGATVLPYLAAVGIMTAAGLSPLQWLPLLAGYVTIMLLPPIVMYLGHRLLGSRLRPRMERWRHQLSEGAMEGLAWLVGIAGFLLLANAVNRLGLLDGSLGLPFE</sequence>
<evidence type="ECO:0000313" key="2">
    <source>
        <dbReference type="EMBL" id="MDS1270611.1"/>
    </source>
</evidence>
<dbReference type="Pfam" id="PF11139">
    <property type="entry name" value="SfLAP"/>
    <property type="match status" value="1"/>
</dbReference>
<proteinExistence type="predicted"/>
<keyword evidence="1" id="KW-0812">Transmembrane</keyword>
<reference evidence="3" key="1">
    <citation type="submission" date="2023-07" db="EMBL/GenBank/DDBJ databases">
        <title>Novel species in the genus Lipingzhangella isolated from Sambhar Salt Lake.</title>
        <authorList>
            <person name="Jiya N."/>
            <person name="Kajale S."/>
            <person name="Sharma A."/>
        </authorList>
    </citation>
    <scope>NUCLEOTIDE SEQUENCE [LARGE SCALE GENOMIC DNA]</scope>
    <source>
        <strain evidence="3">LS1_29</strain>
    </source>
</reference>
<keyword evidence="3" id="KW-1185">Reference proteome</keyword>
<organism evidence="2 3">
    <name type="scientific">Lipingzhangella rawalii</name>
    <dbReference type="NCBI Taxonomy" id="2055835"/>
    <lineage>
        <taxon>Bacteria</taxon>
        <taxon>Bacillati</taxon>
        <taxon>Actinomycetota</taxon>
        <taxon>Actinomycetes</taxon>
        <taxon>Streptosporangiales</taxon>
        <taxon>Nocardiopsidaceae</taxon>
        <taxon>Lipingzhangella</taxon>
    </lineage>
</organism>
<gene>
    <name evidence="2" type="ORF">RIF23_09905</name>
</gene>
<feature type="transmembrane region" description="Helical" evidence="1">
    <location>
        <begin position="117"/>
        <end position="137"/>
    </location>
</feature>
<feature type="transmembrane region" description="Helical" evidence="1">
    <location>
        <begin position="6"/>
        <end position="30"/>
    </location>
</feature>
<accession>A0ABU2H5M6</accession>
<keyword evidence="1" id="KW-0472">Membrane</keyword>
<keyword evidence="1" id="KW-1133">Transmembrane helix</keyword>
<name>A0ABU2H5M6_9ACTN</name>
<feature type="transmembrane region" description="Helical" evidence="1">
    <location>
        <begin position="78"/>
        <end position="96"/>
    </location>
</feature>
<dbReference type="InterPro" id="IPR021315">
    <property type="entry name" value="Gap/Sap"/>
</dbReference>
<dbReference type="RefSeq" id="WP_310912167.1">
    <property type="nucleotide sequence ID" value="NZ_JAVLVT010000004.1"/>
</dbReference>
<feature type="transmembrane region" description="Helical" evidence="1">
    <location>
        <begin position="200"/>
        <end position="217"/>
    </location>
</feature>
<feature type="transmembrane region" description="Helical" evidence="1">
    <location>
        <begin position="157"/>
        <end position="179"/>
    </location>
</feature>
<comment type="caution">
    <text evidence="2">The sequence shown here is derived from an EMBL/GenBank/DDBJ whole genome shotgun (WGS) entry which is preliminary data.</text>
</comment>
<feature type="transmembrane region" description="Helical" evidence="1">
    <location>
        <begin position="37"/>
        <end position="58"/>
    </location>
</feature>
<dbReference type="EMBL" id="JAVLVT010000004">
    <property type="protein sequence ID" value="MDS1270611.1"/>
    <property type="molecule type" value="Genomic_DNA"/>
</dbReference>
<dbReference type="Proteomes" id="UP001250214">
    <property type="component" value="Unassembled WGS sequence"/>
</dbReference>
<evidence type="ECO:0000256" key="1">
    <source>
        <dbReference type="SAM" id="Phobius"/>
    </source>
</evidence>
<evidence type="ECO:0000313" key="3">
    <source>
        <dbReference type="Proteomes" id="UP001250214"/>
    </source>
</evidence>